<organism evidence="2 3">
    <name type="scientific">Candidatus Thiothrix phosphatis</name>
    <dbReference type="NCBI Taxonomy" id="3112415"/>
    <lineage>
        <taxon>Bacteria</taxon>
        <taxon>Pseudomonadati</taxon>
        <taxon>Pseudomonadota</taxon>
        <taxon>Gammaproteobacteria</taxon>
        <taxon>Thiotrichales</taxon>
        <taxon>Thiotrichaceae</taxon>
        <taxon>Thiothrix</taxon>
    </lineage>
</organism>
<dbReference type="PANTHER" id="PTHR43581:SF4">
    <property type="entry name" value="ATP_GTP PHOSPHATASE"/>
    <property type="match status" value="1"/>
</dbReference>
<reference evidence="3" key="1">
    <citation type="submission" date="2023-07" db="EMBL/GenBank/DDBJ databases">
        <title>The carbon used by Thiothrix.</title>
        <authorList>
            <person name="Chen L."/>
        </authorList>
    </citation>
    <scope>NUCLEOTIDE SEQUENCE [LARGE SCALE GENOMIC DNA]</scope>
</reference>
<dbReference type="InterPro" id="IPR014555">
    <property type="entry name" value="RecF-like"/>
</dbReference>
<accession>A0ABU6D1E4</accession>
<protein>
    <submittedName>
        <fullName evidence="2">ATP-binding protein</fullName>
    </submittedName>
</protein>
<proteinExistence type="predicted"/>
<dbReference type="PANTHER" id="PTHR43581">
    <property type="entry name" value="ATP/GTP PHOSPHATASE"/>
    <property type="match status" value="1"/>
</dbReference>
<gene>
    <name evidence="2" type="ORF">VSS37_18130</name>
</gene>
<dbReference type="Proteomes" id="UP001308005">
    <property type="component" value="Unassembled WGS sequence"/>
</dbReference>
<dbReference type="RefSeq" id="WP_324697449.1">
    <property type="nucleotide sequence ID" value="NZ_JAYMYJ010000145.1"/>
</dbReference>
<dbReference type="InterPro" id="IPR003959">
    <property type="entry name" value="ATPase_AAA_core"/>
</dbReference>
<comment type="caution">
    <text evidence="2">The sequence shown here is derived from an EMBL/GenBank/DDBJ whole genome shotgun (WGS) entry which is preliminary data.</text>
</comment>
<name>A0ABU6D1E4_9GAMM</name>
<dbReference type="InterPro" id="IPR027417">
    <property type="entry name" value="P-loop_NTPase"/>
</dbReference>
<evidence type="ECO:0000259" key="1">
    <source>
        <dbReference type="SMART" id="SM00382"/>
    </source>
</evidence>
<sequence>MLDSLHIKNFRCFEDLTIPSLGRVNLIVGKNNSGKSTLLETVYLYAKAASPDAIKELVDRRGDSDVADTGLNTIFHDNSEPKSYKERLEVGEISRKNTLIITATDDESRKEIDALIDGLRIPILDDLNPIREPDNSMFLEHSPSKSLKISNLRQGKLIQEENIVFYSPTYIENENKLADMWDQVFLNIDDSALKEALQIIESDIVNMGFIPVGKKESKSPEKQRIAVVKLKGVAKAIPIKRLGDGMSRLLQIFLYALQAKSGFLLLDEFENGLHYSIQEEVWEKLFKLAKELDVQVFATTHSEDAIKAFCKVAIADKEVDGKLISLARSAKTSNKGQIFSITYGEDKLETFIEMGMEVRG</sequence>
<dbReference type="Gene3D" id="3.40.50.300">
    <property type="entry name" value="P-loop containing nucleotide triphosphate hydrolases"/>
    <property type="match status" value="1"/>
</dbReference>
<dbReference type="Pfam" id="PF13304">
    <property type="entry name" value="AAA_21"/>
    <property type="match status" value="1"/>
</dbReference>
<keyword evidence="2" id="KW-0067">ATP-binding</keyword>
<keyword evidence="2" id="KW-0547">Nucleotide-binding</keyword>
<reference evidence="2 3" key="2">
    <citation type="submission" date="2024-01" db="EMBL/GenBank/DDBJ databases">
        <authorList>
            <person name="Xie X."/>
        </authorList>
    </citation>
    <scope>NUCLEOTIDE SEQUENCE [LARGE SCALE GENOMIC DNA]</scope>
    <source>
        <strain evidence="2">SCUT-1</strain>
    </source>
</reference>
<dbReference type="PIRSF" id="PIRSF029347">
    <property type="entry name" value="RecF"/>
    <property type="match status" value="1"/>
</dbReference>
<dbReference type="SUPFAM" id="SSF52540">
    <property type="entry name" value="P-loop containing nucleoside triphosphate hydrolases"/>
    <property type="match status" value="1"/>
</dbReference>
<dbReference type="EMBL" id="JAYMYJ010000145">
    <property type="protein sequence ID" value="MEB4592903.1"/>
    <property type="molecule type" value="Genomic_DNA"/>
</dbReference>
<dbReference type="SMART" id="SM00382">
    <property type="entry name" value="AAA"/>
    <property type="match status" value="1"/>
</dbReference>
<dbReference type="InterPro" id="IPR003593">
    <property type="entry name" value="AAA+_ATPase"/>
</dbReference>
<feature type="domain" description="AAA+ ATPase" evidence="1">
    <location>
        <begin position="21"/>
        <end position="325"/>
    </location>
</feature>
<evidence type="ECO:0000313" key="2">
    <source>
        <dbReference type="EMBL" id="MEB4592903.1"/>
    </source>
</evidence>
<evidence type="ECO:0000313" key="3">
    <source>
        <dbReference type="Proteomes" id="UP001308005"/>
    </source>
</evidence>
<dbReference type="GO" id="GO:0005524">
    <property type="term" value="F:ATP binding"/>
    <property type="evidence" value="ECO:0007669"/>
    <property type="project" value="UniProtKB-KW"/>
</dbReference>
<dbReference type="InterPro" id="IPR051396">
    <property type="entry name" value="Bact_Antivir_Def_Nuclease"/>
</dbReference>
<keyword evidence="3" id="KW-1185">Reference proteome</keyword>